<evidence type="ECO:0008006" key="3">
    <source>
        <dbReference type="Google" id="ProtNLM"/>
    </source>
</evidence>
<organism evidence="1 2">
    <name type="scientific">Aphis glycines</name>
    <name type="common">Soybean aphid</name>
    <dbReference type="NCBI Taxonomy" id="307491"/>
    <lineage>
        <taxon>Eukaryota</taxon>
        <taxon>Metazoa</taxon>
        <taxon>Ecdysozoa</taxon>
        <taxon>Arthropoda</taxon>
        <taxon>Hexapoda</taxon>
        <taxon>Insecta</taxon>
        <taxon>Pterygota</taxon>
        <taxon>Neoptera</taxon>
        <taxon>Paraneoptera</taxon>
        <taxon>Hemiptera</taxon>
        <taxon>Sternorrhyncha</taxon>
        <taxon>Aphidomorpha</taxon>
        <taxon>Aphidoidea</taxon>
        <taxon>Aphididae</taxon>
        <taxon>Aphidini</taxon>
        <taxon>Aphis</taxon>
        <taxon>Aphis</taxon>
    </lineage>
</organism>
<protein>
    <recommendedName>
        <fullName evidence="3">DNA-directed DNA polymerase</fullName>
    </recommendedName>
</protein>
<proteinExistence type="predicted"/>
<dbReference type="GO" id="GO:0071897">
    <property type="term" value="P:DNA biosynthetic process"/>
    <property type="evidence" value="ECO:0007669"/>
    <property type="project" value="UniProtKB-ARBA"/>
</dbReference>
<dbReference type="InterPro" id="IPR023211">
    <property type="entry name" value="DNA_pol_palm_dom_sf"/>
</dbReference>
<dbReference type="Proteomes" id="UP000475862">
    <property type="component" value="Unassembled WGS sequence"/>
</dbReference>
<reference evidence="1 2" key="1">
    <citation type="submission" date="2019-08" db="EMBL/GenBank/DDBJ databases">
        <title>The genome of the soybean aphid Biotype 1, its phylome, world population structure and adaptation to the North American continent.</title>
        <authorList>
            <person name="Giordano R."/>
            <person name="Donthu R.K."/>
            <person name="Hernandez A.G."/>
            <person name="Wright C.L."/>
            <person name="Zimin A.V."/>
        </authorList>
    </citation>
    <scope>NUCLEOTIDE SEQUENCE [LARGE SCALE GENOMIC DNA]</scope>
    <source>
        <tissue evidence="1">Whole aphids</tissue>
    </source>
</reference>
<dbReference type="EMBL" id="VYZN01000468">
    <property type="protein sequence ID" value="KAE9523012.1"/>
    <property type="molecule type" value="Genomic_DNA"/>
</dbReference>
<dbReference type="PANTHER" id="PTHR31511">
    <property type="entry name" value="PROTEIN CBG23764"/>
    <property type="match status" value="1"/>
</dbReference>
<dbReference type="Gene3D" id="3.90.1600.10">
    <property type="entry name" value="Palm domain of DNA polymerase"/>
    <property type="match status" value="1"/>
</dbReference>
<evidence type="ECO:0000313" key="2">
    <source>
        <dbReference type="Proteomes" id="UP000475862"/>
    </source>
</evidence>
<dbReference type="OrthoDB" id="8191949at2759"/>
<dbReference type="InterPro" id="IPR043502">
    <property type="entry name" value="DNA/RNA_pol_sf"/>
</dbReference>
<keyword evidence="2" id="KW-1185">Reference proteome</keyword>
<sequence length="545" mass="64260">MTDLKGYMKFVKNLSFIIPFNNGLGNGIFLIMNRNITTKKQRMNTIGSGLIEIERFRKDYKLFFNYISHGLILKLKQSCIKPSIKFNLHVDATYTRPITHDKQDVTFKTSNVLAYNSSDFASLLNTKFDKILAEESKFIAKGSGWTLVSIDGLQLRINLVNPLKGGAYLDLPKFIREKKAIINVKNKDKYCFKYSILTKYDTRSNKSRFNQKYFDFLEKKIGYILEVDIDYPEYLHKKHNDFPFLPLNECPPNSKSKWMASYIELCTRMRREAKNRFEKDFWKLLINSVFGKCMENSSLKLVSSDKQANKLMMKNTFKDRTIYSENLMATHQHKETIKFDKAIYVGSAILDVSKTFMYDFHYNVMKNKYNNKIRLLYSDTDSLIYNIRTFNFFNDIRYDLFPYFDTSNYPKDHYCFSENHKNQPGYFKDEMGGKILKEFVSLRPKLYAYKIENNDEVKKAKGVKKYVINQHMYFKNYIEVLNACINHISLDNKQTCRNMNFIQSNKHVVHSKTMSKLVLSGNDDKRFITNDGINSLAYEHYKLKK</sequence>
<name>A0A6G0SXM1_APHGL</name>
<accession>A0A6G0SXM1</accession>
<gene>
    <name evidence="1" type="ORF">AGLY_016643</name>
</gene>
<dbReference type="SUPFAM" id="SSF56672">
    <property type="entry name" value="DNA/RNA polymerases"/>
    <property type="match status" value="1"/>
</dbReference>
<comment type="caution">
    <text evidence="1">The sequence shown here is derived from an EMBL/GenBank/DDBJ whole genome shotgun (WGS) entry which is preliminary data.</text>
</comment>
<evidence type="ECO:0000313" key="1">
    <source>
        <dbReference type="EMBL" id="KAE9523012.1"/>
    </source>
</evidence>
<dbReference type="PANTHER" id="PTHR31511:SF12">
    <property type="entry name" value="RHO TERMINATION FACTOR N-TERMINAL DOMAIN-CONTAINING PROTEIN"/>
    <property type="match status" value="1"/>
</dbReference>
<dbReference type="AlphaFoldDB" id="A0A6G0SXM1"/>